<proteinExistence type="predicted"/>
<keyword evidence="4" id="KW-1185">Reference proteome</keyword>
<name>A0ABR1VQ74_9PEZI</name>
<evidence type="ECO:0000313" key="3">
    <source>
        <dbReference type="EMBL" id="KAK8073352.1"/>
    </source>
</evidence>
<dbReference type="RefSeq" id="XP_066717827.1">
    <property type="nucleotide sequence ID" value="XM_066855660.1"/>
</dbReference>
<dbReference type="GeneID" id="92088723"/>
<reference evidence="3 4" key="1">
    <citation type="submission" date="2023-01" db="EMBL/GenBank/DDBJ databases">
        <title>Analysis of 21 Apiospora genomes using comparative genomics revels a genus with tremendous synthesis potential of carbohydrate active enzymes and secondary metabolites.</title>
        <authorList>
            <person name="Sorensen T."/>
        </authorList>
    </citation>
    <scope>NUCLEOTIDE SEQUENCE [LARGE SCALE GENOMIC DNA]</scope>
    <source>
        <strain evidence="3 4">CBS 135458</strain>
    </source>
</reference>
<dbReference type="Gene3D" id="3.30.160.60">
    <property type="entry name" value="Classic Zinc Finger"/>
    <property type="match status" value="1"/>
</dbReference>
<accession>A0ABR1VQ74</accession>
<protein>
    <recommendedName>
        <fullName evidence="2">C2H2-type domain-containing protein</fullName>
    </recommendedName>
</protein>
<feature type="region of interest" description="Disordered" evidence="1">
    <location>
        <begin position="327"/>
        <end position="348"/>
    </location>
</feature>
<organism evidence="3 4">
    <name type="scientific">Apiospora phragmitis</name>
    <dbReference type="NCBI Taxonomy" id="2905665"/>
    <lineage>
        <taxon>Eukaryota</taxon>
        <taxon>Fungi</taxon>
        <taxon>Dikarya</taxon>
        <taxon>Ascomycota</taxon>
        <taxon>Pezizomycotina</taxon>
        <taxon>Sordariomycetes</taxon>
        <taxon>Xylariomycetidae</taxon>
        <taxon>Amphisphaeriales</taxon>
        <taxon>Apiosporaceae</taxon>
        <taxon>Apiospora</taxon>
    </lineage>
</organism>
<dbReference type="SMART" id="SM00355">
    <property type="entry name" value="ZnF_C2H2"/>
    <property type="match status" value="2"/>
</dbReference>
<gene>
    <name evidence="3" type="ORF">PG994_004251</name>
</gene>
<dbReference type="EMBL" id="JAQQWL010000005">
    <property type="protein sequence ID" value="KAK8073352.1"/>
    <property type="molecule type" value="Genomic_DNA"/>
</dbReference>
<feature type="domain" description="C2H2-type" evidence="2">
    <location>
        <begin position="290"/>
        <end position="315"/>
    </location>
</feature>
<evidence type="ECO:0000313" key="4">
    <source>
        <dbReference type="Proteomes" id="UP001480595"/>
    </source>
</evidence>
<evidence type="ECO:0000259" key="2">
    <source>
        <dbReference type="SMART" id="SM00355"/>
    </source>
</evidence>
<evidence type="ECO:0000256" key="1">
    <source>
        <dbReference type="SAM" id="MobiDB-lite"/>
    </source>
</evidence>
<dbReference type="InterPro" id="IPR013087">
    <property type="entry name" value="Znf_C2H2_type"/>
</dbReference>
<sequence>MLRNRAKGELLPQETFSSQNADRTASLRQQQQPPYPLPLRSATVLQGPKPVLAPPMSPCTSKATQDLSSCTTRFNYGAKCYGIRAMRSIQSRSYLLPTNCYASLLLIRSQLGEQLGENTGITGKEHAIEHDPLTPFFLNLPLAPCQQRATRMLRLRCCPTTHTPCQCSVCTRCYQAALATGSVMAPNPVAITVKGRTSRTSRPLPCKFHHRPNEHRQYGDLTEPFVCKFAGCNAVPFQTQYSLNSHANVHSSAQPHYCAVKGCPRSEGGKGFKRKNEMIRHGLVRESPGYVCPFCPDREHKYPRPDNLQRHVLVHHVDKDKDDPLLRDVLSQRPDGPNRGRRRRGRAHRDFATLHKETSAYTDHSFTTSSLVAQASNPPALHSTRRTVLGYAKYVYCDTDLRGLTFVAFVL</sequence>
<comment type="caution">
    <text evidence="3">The sequence shown here is derived from an EMBL/GenBank/DDBJ whole genome shotgun (WGS) entry which is preliminary data.</text>
</comment>
<dbReference type="Proteomes" id="UP001480595">
    <property type="component" value="Unassembled WGS sequence"/>
</dbReference>
<feature type="compositionally biased region" description="Polar residues" evidence="1">
    <location>
        <begin position="14"/>
        <end position="23"/>
    </location>
</feature>
<feature type="region of interest" description="Disordered" evidence="1">
    <location>
        <begin position="1"/>
        <end position="41"/>
    </location>
</feature>
<feature type="domain" description="C2H2-type" evidence="2">
    <location>
        <begin position="225"/>
        <end position="250"/>
    </location>
</feature>